<dbReference type="InterPro" id="IPR023753">
    <property type="entry name" value="FAD/NAD-binding_dom"/>
</dbReference>
<dbReference type="Pfam" id="PF14759">
    <property type="entry name" value="Reductase_C"/>
    <property type="match status" value="1"/>
</dbReference>
<dbReference type="Gene3D" id="3.30.390.30">
    <property type="match status" value="1"/>
</dbReference>
<feature type="region of interest" description="Disordered" evidence="5">
    <location>
        <begin position="382"/>
        <end position="438"/>
    </location>
</feature>
<dbReference type="PRINTS" id="PR00411">
    <property type="entry name" value="PNDRDTASEI"/>
</dbReference>
<feature type="domain" description="FAD/NAD(P)-binding" evidence="6">
    <location>
        <begin position="6"/>
        <end position="296"/>
    </location>
</feature>
<organism evidence="8 9">
    <name type="scientific">Phytohabitans kaempferiae</name>
    <dbReference type="NCBI Taxonomy" id="1620943"/>
    <lineage>
        <taxon>Bacteria</taxon>
        <taxon>Bacillati</taxon>
        <taxon>Actinomycetota</taxon>
        <taxon>Actinomycetes</taxon>
        <taxon>Micromonosporales</taxon>
        <taxon>Micromonosporaceae</taxon>
    </lineage>
</organism>
<dbReference type="PANTHER" id="PTHR43557:SF2">
    <property type="entry name" value="RIESKE DOMAIN-CONTAINING PROTEIN-RELATED"/>
    <property type="match status" value="1"/>
</dbReference>
<keyword evidence="3" id="KW-0274">FAD</keyword>
<dbReference type="PRINTS" id="PR00368">
    <property type="entry name" value="FADPNR"/>
</dbReference>
<keyword evidence="2" id="KW-0285">Flavoprotein</keyword>
<dbReference type="InterPro" id="IPR028202">
    <property type="entry name" value="Reductase_C"/>
</dbReference>
<dbReference type="InterPro" id="IPR036188">
    <property type="entry name" value="FAD/NAD-bd_sf"/>
</dbReference>
<sequence length="438" mass="46410">MADPRHILVVGGSAAGLSTAEALRRFGFDGALTVLEAEAGGPYDRPPLSKQVLDGSWAPARAALFPAERLARIGFRHLTGVRAVSLDRRRRVVRTDVAGDIGYDELVIATGVAPRRLAGDRPPGTHVLRTMTDALRLREDLLRGGRLLVVGAGFVGLEVAASARRLGVPVTVVDPDPRPLAGRLGPAVAGRLLGLHAEHGVEVRPGIGVRRVTQDGLDLTDGTRLDGSAVLVAIGCRPSVEWLAGSGLDTGDGVRCDARCQAAPGVWAAGDVARWHHDGFGRPMRIEHRQHATEQAQAVARNILGAGAAFTPTPYFWTDHFDVRVQVAGFVPAGATLRPVEGDVTGDRFVALAEHHGRVAGVVAWNSAKAFTAHRRLVSERVGAATSARSWPADEVGVSGQRRKTSPPAPHERANQGGAVPGLRRCGQQPDVRNEEQS</sequence>
<keyword evidence="9" id="KW-1185">Reference proteome</keyword>
<comment type="caution">
    <text evidence="8">The sequence shown here is derived from an EMBL/GenBank/DDBJ whole genome shotgun (WGS) entry which is preliminary data.</text>
</comment>
<evidence type="ECO:0000256" key="4">
    <source>
        <dbReference type="ARBA" id="ARBA00023002"/>
    </source>
</evidence>
<dbReference type="RefSeq" id="WP_377251467.1">
    <property type="nucleotide sequence ID" value="NZ_JBHLUH010000023.1"/>
</dbReference>
<dbReference type="SUPFAM" id="SSF55424">
    <property type="entry name" value="FAD/NAD-linked reductases, dimerisation (C-terminal) domain"/>
    <property type="match status" value="1"/>
</dbReference>
<evidence type="ECO:0000313" key="9">
    <source>
        <dbReference type="Proteomes" id="UP001589867"/>
    </source>
</evidence>
<reference evidence="8 9" key="1">
    <citation type="submission" date="2024-09" db="EMBL/GenBank/DDBJ databases">
        <authorList>
            <person name="Sun Q."/>
            <person name="Mori K."/>
        </authorList>
    </citation>
    <scope>NUCLEOTIDE SEQUENCE [LARGE SCALE GENOMIC DNA]</scope>
    <source>
        <strain evidence="8 9">TBRC 3947</strain>
    </source>
</reference>
<evidence type="ECO:0000256" key="2">
    <source>
        <dbReference type="ARBA" id="ARBA00022630"/>
    </source>
</evidence>
<evidence type="ECO:0000259" key="7">
    <source>
        <dbReference type="Pfam" id="PF14759"/>
    </source>
</evidence>
<dbReference type="InterPro" id="IPR050446">
    <property type="entry name" value="FAD-oxidoreductase/Apoptosis"/>
</dbReference>
<evidence type="ECO:0000313" key="8">
    <source>
        <dbReference type="EMBL" id="MFC0529076.1"/>
    </source>
</evidence>
<accession>A0ABV6M2Z5</accession>
<dbReference type="Pfam" id="PF07992">
    <property type="entry name" value="Pyr_redox_2"/>
    <property type="match status" value="1"/>
</dbReference>
<evidence type="ECO:0000256" key="1">
    <source>
        <dbReference type="ARBA" id="ARBA00001974"/>
    </source>
</evidence>
<proteinExistence type="predicted"/>
<dbReference type="InterPro" id="IPR016156">
    <property type="entry name" value="FAD/NAD-linked_Rdtase_dimer_sf"/>
</dbReference>
<keyword evidence="4" id="KW-0560">Oxidoreductase</keyword>
<name>A0ABV6M2Z5_9ACTN</name>
<feature type="domain" description="Reductase C-terminal" evidence="7">
    <location>
        <begin position="315"/>
        <end position="383"/>
    </location>
</feature>
<dbReference type="Gene3D" id="3.50.50.60">
    <property type="entry name" value="FAD/NAD(P)-binding domain"/>
    <property type="match status" value="2"/>
</dbReference>
<gene>
    <name evidence="8" type="ORF">ACFFIA_15570</name>
</gene>
<protein>
    <submittedName>
        <fullName evidence="8">NAD(P)/FAD-dependent oxidoreductase</fullName>
    </submittedName>
</protein>
<dbReference type="EMBL" id="JBHLUH010000023">
    <property type="protein sequence ID" value="MFC0529076.1"/>
    <property type="molecule type" value="Genomic_DNA"/>
</dbReference>
<evidence type="ECO:0000256" key="5">
    <source>
        <dbReference type="SAM" id="MobiDB-lite"/>
    </source>
</evidence>
<evidence type="ECO:0000256" key="3">
    <source>
        <dbReference type="ARBA" id="ARBA00022827"/>
    </source>
</evidence>
<dbReference type="Proteomes" id="UP001589867">
    <property type="component" value="Unassembled WGS sequence"/>
</dbReference>
<dbReference type="PANTHER" id="PTHR43557">
    <property type="entry name" value="APOPTOSIS-INDUCING FACTOR 1"/>
    <property type="match status" value="1"/>
</dbReference>
<comment type="cofactor">
    <cofactor evidence="1">
        <name>FAD</name>
        <dbReference type="ChEBI" id="CHEBI:57692"/>
    </cofactor>
</comment>
<dbReference type="SUPFAM" id="SSF51905">
    <property type="entry name" value="FAD/NAD(P)-binding domain"/>
    <property type="match status" value="2"/>
</dbReference>
<evidence type="ECO:0000259" key="6">
    <source>
        <dbReference type="Pfam" id="PF07992"/>
    </source>
</evidence>